<evidence type="ECO:0000256" key="3">
    <source>
        <dbReference type="SAM" id="MobiDB-lite"/>
    </source>
</evidence>
<keyword evidence="5" id="KW-1185">Reference proteome</keyword>
<evidence type="ECO:0000313" key="6">
    <source>
        <dbReference type="WBParaSite" id="PgB40X_g002_t01"/>
    </source>
</evidence>
<protein>
    <submittedName>
        <fullName evidence="6 7">Chromo domain-containing protein</fullName>
    </submittedName>
</protein>
<dbReference type="WBParaSite" id="PgB40X_g002_t02">
    <property type="protein sequence ID" value="PgB40X_g002_t02"/>
    <property type="gene ID" value="PgB40X_g002"/>
</dbReference>
<feature type="compositionally biased region" description="Basic and acidic residues" evidence="3">
    <location>
        <begin position="195"/>
        <end position="205"/>
    </location>
</feature>
<evidence type="ECO:0000256" key="1">
    <source>
        <dbReference type="ARBA" id="ARBA00004123"/>
    </source>
</evidence>
<feature type="domain" description="Chromo" evidence="4">
    <location>
        <begin position="10"/>
        <end position="71"/>
    </location>
</feature>
<feature type="compositionally biased region" description="Basic residues" evidence="3">
    <location>
        <begin position="183"/>
        <end position="194"/>
    </location>
</feature>
<dbReference type="WBParaSite" id="PgB40X_g002_t01">
    <property type="protein sequence ID" value="PgB40X_g002_t01"/>
    <property type="gene ID" value="PgB40X_g002"/>
</dbReference>
<name>A0A914ZW92_PARUN</name>
<reference evidence="6 7" key="1">
    <citation type="submission" date="2022-11" db="UniProtKB">
        <authorList>
            <consortium name="WormBaseParasite"/>
        </authorList>
    </citation>
    <scope>IDENTIFICATION</scope>
</reference>
<feature type="compositionally biased region" description="Polar residues" evidence="3">
    <location>
        <begin position="77"/>
        <end position="86"/>
    </location>
</feature>
<dbReference type="PROSITE" id="PS00598">
    <property type="entry name" value="CHROMO_1"/>
    <property type="match status" value="1"/>
</dbReference>
<dbReference type="AlphaFoldDB" id="A0A914ZW92"/>
<dbReference type="SUPFAM" id="SSF54160">
    <property type="entry name" value="Chromo domain-like"/>
    <property type="match status" value="1"/>
</dbReference>
<organism evidence="5 7">
    <name type="scientific">Parascaris univalens</name>
    <name type="common">Nematode worm</name>
    <dbReference type="NCBI Taxonomy" id="6257"/>
    <lineage>
        <taxon>Eukaryota</taxon>
        <taxon>Metazoa</taxon>
        <taxon>Ecdysozoa</taxon>
        <taxon>Nematoda</taxon>
        <taxon>Chromadorea</taxon>
        <taxon>Rhabditida</taxon>
        <taxon>Spirurina</taxon>
        <taxon>Ascaridomorpha</taxon>
        <taxon>Ascaridoidea</taxon>
        <taxon>Ascarididae</taxon>
        <taxon>Parascaris</taxon>
    </lineage>
</organism>
<dbReference type="InterPro" id="IPR023779">
    <property type="entry name" value="Chromodomain_CS"/>
</dbReference>
<dbReference type="InterPro" id="IPR000953">
    <property type="entry name" value="Chromo/chromo_shadow_dom"/>
</dbReference>
<dbReference type="WBParaSite" id="PgB40X_g002_t03">
    <property type="protein sequence ID" value="PgB40X_g002_t03"/>
    <property type="gene ID" value="PgB40X_g002"/>
</dbReference>
<evidence type="ECO:0000313" key="5">
    <source>
        <dbReference type="Proteomes" id="UP000887569"/>
    </source>
</evidence>
<feature type="compositionally biased region" description="Basic and acidic residues" evidence="3">
    <location>
        <begin position="97"/>
        <end position="107"/>
    </location>
</feature>
<dbReference type="InterPro" id="IPR051219">
    <property type="entry name" value="Heterochromatin_chromo-domain"/>
</dbReference>
<dbReference type="GO" id="GO:0005634">
    <property type="term" value="C:nucleus"/>
    <property type="evidence" value="ECO:0007669"/>
    <property type="project" value="UniProtKB-SubCell"/>
</dbReference>
<evidence type="ECO:0000256" key="2">
    <source>
        <dbReference type="ARBA" id="ARBA00023242"/>
    </source>
</evidence>
<dbReference type="CDD" id="cd00024">
    <property type="entry name" value="CD_CSD"/>
    <property type="match status" value="1"/>
</dbReference>
<comment type="subcellular location">
    <subcellularLocation>
        <location evidence="1">Nucleus</location>
    </subcellularLocation>
</comment>
<dbReference type="SMART" id="SM00298">
    <property type="entry name" value="CHROMO"/>
    <property type="match status" value="1"/>
</dbReference>
<feature type="compositionally biased region" description="Low complexity" evidence="3">
    <location>
        <begin position="166"/>
        <end position="182"/>
    </location>
</feature>
<feature type="compositionally biased region" description="Basic and acidic residues" evidence="3">
    <location>
        <begin position="66"/>
        <end position="76"/>
    </location>
</feature>
<evidence type="ECO:0000259" key="4">
    <source>
        <dbReference type="PROSITE" id="PS50013"/>
    </source>
</evidence>
<sequence length="342" mass="37959">MSANSSGETFEVERIIAVRTEDNGRTLYKVRWLGFSEEDDTWEPYENLTEDCDRLIEVFYKNEMHDQRNSDSEQAIRKSTSTSLTAETAGEEVVGGDDDRASSRSDYETVEVLTPEAWNRFGDLEKREIANLFVENRIPSQTEKVLCAIGYDVGRVTRNKLKAVMKNSSPSSFGKSSPPSTSKARHYGRAKSKRKEGSCAKDRGDVKIEDEEGHLQLGATLVCSGEPTTMRSVAMDDRSTEVIGMADVEILLNNDTPHHLAQIKHLETSERRVTKETALGRGARGRRSSRGKTTPKRGSTRGGARRGKTTRLVVGHPSRMTAREKAPHAASFDSEVVSVSCL</sequence>
<evidence type="ECO:0000313" key="7">
    <source>
        <dbReference type="WBParaSite" id="PgB40X_g002_t02"/>
    </source>
</evidence>
<feature type="region of interest" description="Disordered" evidence="3">
    <location>
        <begin position="165"/>
        <end position="205"/>
    </location>
</feature>
<proteinExistence type="predicted"/>
<dbReference type="Pfam" id="PF00385">
    <property type="entry name" value="Chromo"/>
    <property type="match status" value="1"/>
</dbReference>
<keyword evidence="2" id="KW-0539">Nucleus</keyword>
<dbReference type="PROSITE" id="PS50013">
    <property type="entry name" value="CHROMO_2"/>
    <property type="match status" value="1"/>
</dbReference>
<dbReference type="Gene3D" id="2.40.50.40">
    <property type="match status" value="1"/>
</dbReference>
<dbReference type="InterPro" id="IPR023780">
    <property type="entry name" value="Chromo_domain"/>
</dbReference>
<feature type="compositionally biased region" description="Basic residues" evidence="3">
    <location>
        <begin position="283"/>
        <end position="309"/>
    </location>
</feature>
<dbReference type="PANTHER" id="PTHR22812">
    <property type="entry name" value="CHROMOBOX PROTEIN"/>
    <property type="match status" value="1"/>
</dbReference>
<feature type="region of interest" description="Disordered" evidence="3">
    <location>
        <begin position="66"/>
        <end position="108"/>
    </location>
</feature>
<accession>A0A914ZW92</accession>
<dbReference type="InterPro" id="IPR016197">
    <property type="entry name" value="Chromo-like_dom_sf"/>
</dbReference>
<dbReference type="Proteomes" id="UP000887569">
    <property type="component" value="Unplaced"/>
</dbReference>
<feature type="region of interest" description="Disordered" evidence="3">
    <location>
        <begin position="271"/>
        <end position="310"/>
    </location>
</feature>